<feature type="signal peptide" evidence="2">
    <location>
        <begin position="1"/>
        <end position="16"/>
    </location>
</feature>
<dbReference type="Proteomes" id="UP001139887">
    <property type="component" value="Unassembled WGS sequence"/>
</dbReference>
<feature type="compositionally biased region" description="Low complexity" evidence="1">
    <location>
        <begin position="89"/>
        <end position="102"/>
    </location>
</feature>
<evidence type="ECO:0000256" key="1">
    <source>
        <dbReference type="SAM" id="MobiDB-lite"/>
    </source>
</evidence>
<accession>A0A9W8I8B3</accession>
<gene>
    <name evidence="3" type="ORF">IWW36_001783</name>
</gene>
<dbReference type="EMBL" id="JANBUW010000028">
    <property type="protein sequence ID" value="KAJ2850602.1"/>
    <property type="molecule type" value="Genomic_DNA"/>
</dbReference>
<dbReference type="AlphaFoldDB" id="A0A9W8I8B3"/>
<comment type="caution">
    <text evidence="3">The sequence shown here is derived from an EMBL/GenBank/DDBJ whole genome shotgun (WGS) entry which is preliminary data.</text>
</comment>
<feature type="chain" id="PRO_5040840623" evidence="2">
    <location>
        <begin position="17"/>
        <end position="174"/>
    </location>
</feature>
<feature type="region of interest" description="Disordered" evidence="1">
    <location>
        <begin position="76"/>
        <end position="111"/>
    </location>
</feature>
<evidence type="ECO:0000256" key="2">
    <source>
        <dbReference type="SAM" id="SignalP"/>
    </source>
</evidence>
<evidence type="ECO:0000313" key="3">
    <source>
        <dbReference type="EMBL" id="KAJ2850602.1"/>
    </source>
</evidence>
<sequence length="174" mass="18019">MKFFPTLAIIAAVAVAQKLDSQAGQTFAGGSSALDNPNINNGKEVTNTLVDGGNKGHNKFHGITGSSFTHDASNFGMSDNNLVNPSQHTTTGNSGPTTNGKGNQIGDRPAGLNRRDAVVNNYPHSPIWGYPAHGVPVFAPVVGAPIYPHPPVAGAPGGHINHNVQGASIVQNQW</sequence>
<evidence type="ECO:0000313" key="4">
    <source>
        <dbReference type="Proteomes" id="UP001139887"/>
    </source>
</evidence>
<feature type="compositionally biased region" description="Polar residues" evidence="1">
    <location>
        <begin position="76"/>
        <end position="88"/>
    </location>
</feature>
<protein>
    <submittedName>
        <fullName evidence="3">Uncharacterized protein</fullName>
    </submittedName>
</protein>
<dbReference type="OrthoDB" id="5567786at2759"/>
<proteinExistence type="predicted"/>
<keyword evidence="2" id="KW-0732">Signal</keyword>
<reference evidence="3" key="1">
    <citation type="submission" date="2022-07" db="EMBL/GenBank/DDBJ databases">
        <title>Phylogenomic reconstructions and comparative analyses of Kickxellomycotina fungi.</title>
        <authorList>
            <person name="Reynolds N.K."/>
            <person name="Stajich J.E."/>
            <person name="Barry K."/>
            <person name="Grigoriev I.V."/>
            <person name="Crous P."/>
            <person name="Smith M.E."/>
        </authorList>
    </citation>
    <scope>NUCLEOTIDE SEQUENCE</scope>
    <source>
        <strain evidence="3">NRRL 1566</strain>
    </source>
</reference>
<name>A0A9W8I8B3_9FUNG</name>
<organism evidence="3 4">
    <name type="scientific">Coemansia brasiliensis</name>
    <dbReference type="NCBI Taxonomy" id="2650707"/>
    <lineage>
        <taxon>Eukaryota</taxon>
        <taxon>Fungi</taxon>
        <taxon>Fungi incertae sedis</taxon>
        <taxon>Zoopagomycota</taxon>
        <taxon>Kickxellomycotina</taxon>
        <taxon>Kickxellomycetes</taxon>
        <taxon>Kickxellales</taxon>
        <taxon>Kickxellaceae</taxon>
        <taxon>Coemansia</taxon>
    </lineage>
</organism>
<keyword evidence="4" id="KW-1185">Reference proteome</keyword>